<dbReference type="RefSeq" id="WP_145370282.1">
    <property type="nucleotide sequence ID" value="NZ_CP036275.1"/>
</dbReference>
<evidence type="ECO:0000259" key="1">
    <source>
        <dbReference type="Pfam" id="PF05076"/>
    </source>
</evidence>
<organism evidence="2 3">
    <name type="scientific">Maioricimonas rarisocia</name>
    <dbReference type="NCBI Taxonomy" id="2528026"/>
    <lineage>
        <taxon>Bacteria</taxon>
        <taxon>Pseudomonadati</taxon>
        <taxon>Planctomycetota</taxon>
        <taxon>Planctomycetia</taxon>
        <taxon>Planctomycetales</taxon>
        <taxon>Planctomycetaceae</taxon>
        <taxon>Maioricimonas</taxon>
    </lineage>
</organism>
<dbReference type="KEGG" id="mri:Mal4_33970"/>
<dbReference type="AlphaFoldDB" id="A0A517Z9A4"/>
<accession>A0A517Z9A4</accession>
<gene>
    <name evidence="2" type="ORF">Mal4_33970</name>
</gene>
<protein>
    <submittedName>
        <fullName evidence="2">Suppressor of fused protein (SUFU)</fullName>
    </submittedName>
</protein>
<reference evidence="2 3" key="1">
    <citation type="submission" date="2019-02" db="EMBL/GenBank/DDBJ databases">
        <title>Deep-cultivation of Planctomycetes and their phenomic and genomic characterization uncovers novel biology.</title>
        <authorList>
            <person name="Wiegand S."/>
            <person name="Jogler M."/>
            <person name="Boedeker C."/>
            <person name="Pinto D."/>
            <person name="Vollmers J."/>
            <person name="Rivas-Marin E."/>
            <person name="Kohn T."/>
            <person name="Peeters S.H."/>
            <person name="Heuer A."/>
            <person name="Rast P."/>
            <person name="Oberbeckmann S."/>
            <person name="Bunk B."/>
            <person name="Jeske O."/>
            <person name="Meyerdierks A."/>
            <person name="Storesund J.E."/>
            <person name="Kallscheuer N."/>
            <person name="Luecker S."/>
            <person name="Lage O.M."/>
            <person name="Pohl T."/>
            <person name="Merkel B.J."/>
            <person name="Hornburger P."/>
            <person name="Mueller R.-W."/>
            <person name="Bruemmer F."/>
            <person name="Labrenz M."/>
            <person name="Spormann A.M."/>
            <person name="Op den Camp H."/>
            <person name="Overmann J."/>
            <person name="Amann R."/>
            <person name="Jetten M.S.M."/>
            <person name="Mascher T."/>
            <person name="Medema M.H."/>
            <person name="Devos D.P."/>
            <person name="Kaster A.-K."/>
            <person name="Ovreas L."/>
            <person name="Rohde M."/>
            <person name="Galperin M.Y."/>
            <person name="Jogler C."/>
        </authorList>
    </citation>
    <scope>NUCLEOTIDE SEQUENCE [LARGE SCALE GENOMIC DNA]</scope>
    <source>
        <strain evidence="2 3">Mal4</strain>
    </source>
</reference>
<feature type="domain" description="Suppressor of fused-like" evidence="1">
    <location>
        <begin position="47"/>
        <end position="204"/>
    </location>
</feature>
<keyword evidence="3" id="KW-1185">Reference proteome</keyword>
<name>A0A517Z9A4_9PLAN</name>
<dbReference type="OrthoDB" id="260432at2"/>
<dbReference type="Proteomes" id="UP000320496">
    <property type="component" value="Chromosome"/>
</dbReference>
<sequence length="207" mass="23298">MTSDDTVEQTELDWYERKSFMMQESLGKEHDKVMHALIPYAIGGALDLYYFPNGIPGTAIATKELSVLPNEGSTNRIYRTYELVMFTRNALDLDAAQDERTAFGRAHRNIAAILNPIARYSEQATLNPGDTCEFPEEMERVGGKCIIFDGYACHSDDVADDFGLLAVVEIFRSELEFARQQGSESLIELLEGQGIWPYSDLDREPIV</sequence>
<dbReference type="InterPro" id="IPR020941">
    <property type="entry name" value="SUFU-like_domain"/>
</dbReference>
<evidence type="ECO:0000313" key="3">
    <source>
        <dbReference type="Proteomes" id="UP000320496"/>
    </source>
</evidence>
<dbReference type="Pfam" id="PF05076">
    <property type="entry name" value="SUFU"/>
    <property type="match status" value="1"/>
</dbReference>
<evidence type="ECO:0000313" key="2">
    <source>
        <dbReference type="EMBL" id="QDU39062.1"/>
    </source>
</evidence>
<dbReference type="EMBL" id="CP036275">
    <property type="protein sequence ID" value="QDU39062.1"/>
    <property type="molecule type" value="Genomic_DNA"/>
</dbReference>
<proteinExistence type="predicted"/>